<keyword evidence="2" id="KW-0378">Hydrolase</keyword>
<dbReference type="InterPro" id="IPR000300">
    <property type="entry name" value="IPPc"/>
</dbReference>
<sequence length="449" mass="52206">MDNSPVSFMLVTANVGSCFEDPSRLLKTWINEFLVKVSYFKPQFIGLHLQEVGGKTYEKSMEYVQEFIKILCESTELQNYDRIRVYLDEDYTSAENFTALGNLYFMEKTLPSIKIWNFLTHEWDIVDGKSIHTGNIEAVATKEKAKFPQHFFPEWSRKGFLRTRWEVKGTVIDLVNIHLFHDASNLAACEEYPSVYCKSRRRALVHTLERFHTDTVNGMAPYFVFGDFNFRCDTEGVVKKLTKDLSTHRILNIKNDHSKLQYRDDGGSNILTIGKKEFVHAEHQTKFKESWQFDRELEPLKEILVEYPITFPPSYPYEEEPTLPQNYMSTRCPAWCDRILMDPTAKDLIVDENFSSKDYNVIGENMCMGDHKPVYLNIRLKVYQGIIVCSCKHAIKQPKQIRKIIHTGKVSSDLQSAINCWIHNIVDDAEDGDDPLYHRQSMEKLASKT</sequence>
<dbReference type="PANTHER" id="PTHR12997">
    <property type="entry name" value="TYPE I INOSITOL-1,4,5-TRISPHOSPHATE 5-PHOSPHATASE"/>
    <property type="match status" value="1"/>
</dbReference>
<dbReference type="OrthoDB" id="5780965at2759"/>
<reference evidence="5" key="1">
    <citation type="submission" date="2022-07" db="EMBL/GenBank/DDBJ databases">
        <authorList>
            <person name="Trinca V."/>
            <person name="Uliana J.V.C."/>
            <person name="Torres T.T."/>
            <person name="Ward R.J."/>
            <person name="Monesi N."/>
        </authorList>
    </citation>
    <scope>NUCLEOTIDE SEQUENCE</scope>
    <source>
        <strain evidence="5">HSMRA1968</strain>
        <tissue evidence="5">Whole embryos</tissue>
    </source>
</reference>
<dbReference type="InterPro" id="IPR036691">
    <property type="entry name" value="Endo/exonu/phosph_ase_sf"/>
</dbReference>
<dbReference type="GO" id="GO:0046856">
    <property type="term" value="P:phosphatidylinositol dephosphorylation"/>
    <property type="evidence" value="ECO:0007669"/>
    <property type="project" value="InterPro"/>
</dbReference>
<dbReference type="Gene3D" id="3.60.10.10">
    <property type="entry name" value="Endonuclease/exonuclease/phosphatase"/>
    <property type="match status" value="1"/>
</dbReference>
<feature type="domain" description="Inositol polyphosphate-related phosphatase" evidence="4">
    <location>
        <begin position="4"/>
        <end position="386"/>
    </location>
</feature>
<dbReference type="SUPFAM" id="SSF56219">
    <property type="entry name" value="DNase I-like"/>
    <property type="match status" value="1"/>
</dbReference>
<evidence type="ECO:0000256" key="3">
    <source>
        <dbReference type="ARBA" id="ARBA00023599"/>
    </source>
</evidence>
<evidence type="ECO:0000259" key="4">
    <source>
        <dbReference type="SMART" id="SM00128"/>
    </source>
</evidence>
<evidence type="ECO:0000313" key="6">
    <source>
        <dbReference type="Proteomes" id="UP001151699"/>
    </source>
</evidence>
<protein>
    <recommendedName>
        <fullName evidence="1">inositol-polyphosphate 5-phosphatase</fullName>
        <ecNumber evidence="1">3.1.3.56</ecNumber>
    </recommendedName>
</protein>
<dbReference type="PANTHER" id="PTHR12997:SF2">
    <property type="entry name" value="INOSITOL POLYPHOSPHATE-5-PHOSPHATASE A"/>
    <property type="match status" value="1"/>
</dbReference>
<evidence type="ECO:0000256" key="2">
    <source>
        <dbReference type="ARBA" id="ARBA00022801"/>
    </source>
</evidence>
<name>A0A9Q0S052_9DIPT</name>
<dbReference type="EC" id="3.1.3.56" evidence="1"/>
<dbReference type="GO" id="GO:0004445">
    <property type="term" value="F:inositol-polyphosphate 5-phosphatase activity"/>
    <property type="evidence" value="ECO:0007669"/>
    <property type="project" value="UniProtKB-EC"/>
</dbReference>
<comment type="caution">
    <text evidence="5">The sequence shown here is derived from an EMBL/GenBank/DDBJ whole genome shotgun (WGS) entry which is preliminary data.</text>
</comment>
<dbReference type="Proteomes" id="UP001151699">
    <property type="component" value="Chromosome X"/>
</dbReference>
<feature type="non-terminal residue" evidence="5">
    <location>
        <position position="1"/>
    </location>
</feature>
<keyword evidence="6" id="KW-1185">Reference proteome</keyword>
<dbReference type="AlphaFoldDB" id="A0A9Q0S052"/>
<dbReference type="SMART" id="SM00128">
    <property type="entry name" value="IPPc"/>
    <property type="match status" value="1"/>
</dbReference>
<dbReference type="Pfam" id="PF22669">
    <property type="entry name" value="Exo_endo_phos2"/>
    <property type="match status" value="1"/>
</dbReference>
<dbReference type="EMBL" id="WJQU01000003">
    <property type="protein sequence ID" value="KAJ6638623.1"/>
    <property type="molecule type" value="Genomic_DNA"/>
</dbReference>
<gene>
    <name evidence="5" type="primary">INPP5A</name>
    <name evidence="5" type="ORF">Bhyg_11360</name>
</gene>
<dbReference type="InterPro" id="IPR039737">
    <property type="entry name" value="INPP5A"/>
</dbReference>
<proteinExistence type="inferred from homology"/>
<organism evidence="5 6">
    <name type="scientific">Pseudolycoriella hygida</name>
    <dbReference type="NCBI Taxonomy" id="35572"/>
    <lineage>
        <taxon>Eukaryota</taxon>
        <taxon>Metazoa</taxon>
        <taxon>Ecdysozoa</taxon>
        <taxon>Arthropoda</taxon>
        <taxon>Hexapoda</taxon>
        <taxon>Insecta</taxon>
        <taxon>Pterygota</taxon>
        <taxon>Neoptera</taxon>
        <taxon>Endopterygota</taxon>
        <taxon>Diptera</taxon>
        <taxon>Nematocera</taxon>
        <taxon>Sciaroidea</taxon>
        <taxon>Sciaridae</taxon>
        <taxon>Pseudolycoriella</taxon>
    </lineage>
</organism>
<evidence type="ECO:0000256" key="1">
    <source>
        <dbReference type="ARBA" id="ARBA00012997"/>
    </source>
</evidence>
<accession>A0A9Q0S052</accession>
<comment type="similarity">
    <text evidence="3">Belongs to the inositol 1,4,5-trisphosphate 5-phosphatase type I family.</text>
</comment>
<evidence type="ECO:0000313" key="5">
    <source>
        <dbReference type="EMBL" id="KAJ6638623.1"/>
    </source>
</evidence>